<dbReference type="CDD" id="cd00077">
    <property type="entry name" value="HDc"/>
    <property type="match status" value="1"/>
</dbReference>
<dbReference type="PANTHER" id="PTHR47320:SF1">
    <property type="entry name" value="BIFUNCTIONAL URIDYLYLTRANSFERASE_URIDYLYL-REMOVING ENZYME"/>
    <property type="match status" value="1"/>
</dbReference>
<dbReference type="PROSITE" id="PS51671">
    <property type="entry name" value="ACT"/>
    <property type="match status" value="2"/>
</dbReference>
<dbReference type="PANTHER" id="PTHR47320">
    <property type="entry name" value="BIFUNCTIONAL URIDYLYLTRANSFERASE/URIDYLYL-REMOVING ENZYME"/>
    <property type="match status" value="1"/>
</dbReference>
<evidence type="ECO:0000259" key="11">
    <source>
        <dbReference type="PROSITE" id="PS51831"/>
    </source>
</evidence>
<name>A6VN51_ACTSZ</name>
<dbReference type="InterPro" id="IPR005105">
    <property type="entry name" value="GlnD_Uridyltrans_N"/>
</dbReference>
<comment type="similarity">
    <text evidence="8">Belongs to the GlnD family.</text>
</comment>
<feature type="domain" description="ACT" evidence="10">
    <location>
        <begin position="785"/>
        <end position="858"/>
    </location>
</feature>
<dbReference type="CDD" id="cd04899">
    <property type="entry name" value="ACT_ACR-UUR-like_2"/>
    <property type="match status" value="1"/>
</dbReference>
<dbReference type="Pfam" id="PF08335">
    <property type="entry name" value="GlnD_UR_UTase"/>
    <property type="match status" value="1"/>
</dbReference>
<dbReference type="GO" id="GO:0006808">
    <property type="term" value="P:regulation of nitrogen utilization"/>
    <property type="evidence" value="ECO:0007669"/>
    <property type="project" value="UniProtKB-UniRule"/>
</dbReference>
<dbReference type="Gene3D" id="1.10.3210.10">
    <property type="entry name" value="Hypothetical protein af1432"/>
    <property type="match status" value="1"/>
</dbReference>
<dbReference type="Pfam" id="PF03445">
    <property type="entry name" value="DUF294"/>
    <property type="match status" value="1"/>
</dbReference>
<comment type="catalytic activity">
    <reaction evidence="8">
        <text>[protein-PII]-L-tyrosine + UTP = [protein-PII]-uridylyl-L-tyrosine + diphosphate</text>
        <dbReference type="Rhea" id="RHEA:13673"/>
        <dbReference type="Rhea" id="RHEA-COMP:12147"/>
        <dbReference type="Rhea" id="RHEA-COMP:12148"/>
        <dbReference type="ChEBI" id="CHEBI:33019"/>
        <dbReference type="ChEBI" id="CHEBI:46398"/>
        <dbReference type="ChEBI" id="CHEBI:46858"/>
        <dbReference type="ChEBI" id="CHEBI:90602"/>
        <dbReference type="EC" id="2.7.7.59"/>
    </reaction>
</comment>
<keyword evidence="1 8" id="KW-0808">Transferase</keyword>
<keyword evidence="9" id="KW-0175">Coiled coil</keyword>
<evidence type="ECO:0000313" key="12">
    <source>
        <dbReference type="EMBL" id="ABR74398.1"/>
    </source>
</evidence>
<dbReference type="SUPFAM" id="SSF55021">
    <property type="entry name" value="ACT-like"/>
    <property type="match status" value="2"/>
</dbReference>
<evidence type="ECO:0000256" key="4">
    <source>
        <dbReference type="ARBA" id="ARBA00022801"/>
    </source>
</evidence>
<dbReference type="NCBIfam" id="NF002487">
    <property type="entry name" value="PRK01759.1"/>
    <property type="match status" value="1"/>
</dbReference>
<dbReference type="SUPFAM" id="SSF81593">
    <property type="entry name" value="Nucleotidyltransferase substrate binding subunit/domain"/>
    <property type="match status" value="1"/>
</dbReference>
<dbReference type="GO" id="GO:0008773">
    <property type="term" value="F:[protein-PII] uridylyltransferase activity"/>
    <property type="evidence" value="ECO:0007669"/>
    <property type="project" value="UniProtKB-UniRule"/>
</dbReference>
<comment type="catalytic activity">
    <reaction evidence="8">
        <text>[protein-PII]-uridylyl-L-tyrosine + H2O = [protein-PII]-L-tyrosine + UMP + H(+)</text>
        <dbReference type="Rhea" id="RHEA:48600"/>
        <dbReference type="Rhea" id="RHEA-COMP:12147"/>
        <dbReference type="Rhea" id="RHEA-COMP:12148"/>
        <dbReference type="ChEBI" id="CHEBI:15377"/>
        <dbReference type="ChEBI" id="CHEBI:15378"/>
        <dbReference type="ChEBI" id="CHEBI:46858"/>
        <dbReference type="ChEBI" id="CHEBI:57865"/>
        <dbReference type="ChEBI" id="CHEBI:90602"/>
    </reaction>
</comment>
<dbReference type="HAMAP" id="MF_00277">
    <property type="entry name" value="PII_uridylyl_transf"/>
    <property type="match status" value="1"/>
</dbReference>
<keyword evidence="3" id="KW-0677">Repeat</keyword>
<dbReference type="eggNOG" id="COG2844">
    <property type="taxonomic scope" value="Bacteria"/>
</dbReference>
<feature type="coiled-coil region" evidence="9">
    <location>
        <begin position="594"/>
        <end position="625"/>
    </location>
</feature>
<dbReference type="EC" id="2.7.7.59" evidence="8"/>
<dbReference type="SUPFAM" id="SSF109604">
    <property type="entry name" value="HD-domain/PDEase-like"/>
    <property type="match status" value="1"/>
</dbReference>
<dbReference type="InterPro" id="IPR002912">
    <property type="entry name" value="ACT_dom"/>
</dbReference>
<comment type="function">
    <text evidence="8">Modifies, by uridylylation and deuridylylation, the PII regulatory proteins (GlnB and homologs), in response to the nitrogen status of the cell that GlnD senses through the glutamine level. Under low glutamine levels, catalyzes the conversion of the PII proteins and UTP to PII-UMP and PPi, while under higher glutamine levels, GlnD hydrolyzes PII-UMP to PII and UMP (deuridylylation). Thus, controls uridylylation state and activity of the PII proteins, and plays an important role in the regulation of nitrogen assimilation and metabolism.</text>
</comment>
<proteinExistence type="inferred from homology"/>
<evidence type="ECO:0000256" key="7">
    <source>
        <dbReference type="ARBA" id="ARBA00047968"/>
    </source>
</evidence>
<dbReference type="EMBL" id="CP000746">
    <property type="protein sequence ID" value="ABR74398.1"/>
    <property type="molecule type" value="Genomic_DNA"/>
</dbReference>
<feature type="region of interest" description="Uridylyltransferase" evidence="8">
    <location>
        <begin position="1"/>
        <end position="320"/>
    </location>
</feature>
<comment type="cofactor">
    <cofactor evidence="8">
        <name>Mg(2+)</name>
        <dbReference type="ChEBI" id="CHEBI:18420"/>
    </cofactor>
</comment>
<dbReference type="InterPro" id="IPR006674">
    <property type="entry name" value="HD_domain"/>
</dbReference>
<evidence type="ECO:0000256" key="5">
    <source>
        <dbReference type="ARBA" id="ARBA00022842"/>
    </source>
</evidence>
<keyword evidence="2 8" id="KW-0548">Nucleotidyltransferase</keyword>
<dbReference type="Pfam" id="PF01966">
    <property type="entry name" value="HD"/>
    <property type="match status" value="1"/>
</dbReference>
<dbReference type="RefSeq" id="WP_012072775.1">
    <property type="nucleotide sequence ID" value="NC_009655.1"/>
</dbReference>
<dbReference type="PIRSF" id="PIRSF006288">
    <property type="entry name" value="PII_uridyltransf"/>
    <property type="match status" value="1"/>
</dbReference>
<sequence length="858" mass="99610">MVSFSPNDIKSKLRRLKQAEFEHFLQTDVNELIRRRTAFYDDLLLHLWQQFELAQANVSLIAVGGYGRKEMFPLSDLDFLILSEQKNSPEVERRITDFIQFLWDCGFDVGASVRTLAECGSEGRADITIATNLLESRLLIGNEKTFQKLTALLSQPDFWNREAFFNAKVQEKTERYARYHNTSYNLEPDIKYSPGGLRDLHFIYWIALRHNNTLTLEEILQSGFIYPEEYEMLQQSQQFLFKVRFALHLILKRYDNRLLFERQIKVAELLDFHGEGNQGVEQMMKRFFRALRYISGLSDILTRHYREHFLQDKSAADIQQIFLDRHFLLQNNEIQLMQQDIFEREPEVMLDLFYHLTAYPHAEIHSDTLRKLYIALRQQQTPLCELPAAREKFLRLFGQPKAVARALVPMHQYGVLTAYIPQWKAIVGLMQFDLFHAYTVDEHTIRVLLHLESFLDEKTRDIHPICCAVFSQNSDRTLLYITALFHDIAKGRGGDHAVLGAQDMVSFATLHGFDGREIETMCWLVKKHLLMSVTAQRRDIHDPEVVMAFAEEVHNTVRLDLLICLTVADICATNSNLWNDWKRALFATLYQYTRQQFEQGMDQLLDSEEQAEKNKRQALAILQNQGFLEDVGPLWARCPDDYFLRSTPKELAWHATLLTDFQGDMLVKISNRFSQGGTEVFLYCRDQAQLFHKVVTTIGAKKLSIHSAQISTSLDGYVLDTFVVTELNGALLKSDRRRELERAITEALTYAENLKRATLHNHKLQPFHVKTEVRFLNTEKETHTEMELVALDKAGLLAEVSQIFGDLNLNLLNAKITTTGEKAEDFFRLTNLQNQALTESERHELEVRLKSRLNLPGD</sequence>
<feature type="domain" description="HD" evidence="11">
    <location>
        <begin position="440"/>
        <end position="556"/>
    </location>
</feature>
<dbReference type="Pfam" id="PF01842">
    <property type="entry name" value="ACT"/>
    <property type="match status" value="1"/>
</dbReference>
<evidence type="ECO:0000313" key="13">
    <source>
        <dbReference type="Proteomes" id="UP000001114"/>
    </source>
</evidence>
<keyword evidence="13" id="KW-1185">Reference proteome</keyword>
<dbReference type="AlphaFoldDB" id="A6VN51"/>
<dbReference type="Proteomes" id="UP000001114">
    <property type="component" value="Chromosome"/>
</dbReference>
<reference evidence="13" key="1">
    <citation type="journal article" date="2010" name="BMC Genomics">
        <title>A genomic perspective on the potential of Actinobacillus succinogenes for industrial succinate production.</title>
        <authorList>
            <person name="McKinlay J.B."/>
            <person name="Laivenieks M."/>
            <person name="Schindler B.D."/>
            <person name="McKinlay A.A."/>
            <person name="Siddaramappa S."/>
            <person name="Challacombe J.F."/>
            <person name="Lowry S.R."/>
            <person name="Clum A."/>
            <person name="Lapidus A.L."/>
            <person name="Burkhart K.B."/>
            <person name="Harkins V."/>
            <person name="Vieille C."/>
        </authorList>
    </citation>
    <scope>NUCLEOTIDE SEQUENCE [LARGE SCALE GENOMIC DNA]</scope>
    <source>
        <strain evidence="13">ATCC 55618 / DSM 22257 / CCUG 43843 / 130Z</strain>
    </source>
</reference>
<organism evidence="12 13">
    <name type="scientific">Actinobacillus succinogenes (strain ATCC 55618 / DSM 22257 / CCUG 43843 / 130Z)</name>
    <dbReference type="NCBI Taxonomy" id="339671"/>
    <lineage>
        <taxon>Bacteria</taxon>
        <taxon>Pseudomonadati</taxon>
        <taxon>Pseudomonadota</taxon>
        <taxon>Gammaproteobacteria</taxon>
        <taxon>Pasteurellales</taxon>
        <taxon>Pasteurellaceae</taxon>
        <taxon>Actinobacillus</taxon>
    </lineage>
</organism>
<dbReference type="PROSITE" id="PS51831">
    <property type="entry name" value="HD"/>
    <property type="match status" value="1"/>
</dbReference>
<evidence type="ECO:0000256" key="9">
    <source>
        <dbReference type="SAM" id="Coils"/>
    </source>
</evidence>
<evidence type="ECO:0000256" key="3">
    <source>
        <dbReference type="ARBA" id="ARBA00022737"/>
    </source>
</evidence>
<dbReference type="GO" id="GO:0008081">
    <property type="term" value="F:phosphoric diester hydrolase activity"/>
    <property type="evidence" value="ECO:0007669"/>
    <property type="project" value="UniProtKB-UniRule"/>
</dbReference>
<dbReference type="SUPFAM" id="SSF81301">
    <property type="entry name" value="Nucleotidyltransferase"/>
    <property type="match status" value="1"/>
</dbReference>
<accession>A6VN51</accession>
<dbReference type="InterPro" id="IPR010043">
    <property type="entry name" value="UTase/UR"/>
</dbReference>
<dbReference type="KEGG" id="asu:Asuc_1032"/>
<dbReference type="GO" id="GO:0008893">
    <property type="term" value="F:guanosine-3',5'-bis(diphosphate) 3'-diphosphatase activity"/>
    <property type="evidence" value="ECO:0007669"/>
    <property type="project" value="UniProtKB-EC"/>
</dbReference>
<dbReference type="CDD" id="cd05401">
    <property type="entry name" value="NT_GlnE_GlnD_like"/>
    <property type="match status" value="1"/>
</dbReference>
<dbReference type="InterPro" id="IPR013546">
    <property type="entry name" value="PII_UdlTrfase/GS_AdlTrfase"/>
</dbReference>
<protein>
    <recommendedName>
        <fullName evidence="8">Bifunctional uridylyltransferase/uridylyl-removing enzyme</fullName>
        <shortName evidence="8">UTase/UR</shortName>
    </recommendedName>
    <alternativeName>
        <fullName evidence="8">Bifunctional [protein-PII] modification enzyme</fullName>
    </alternativeName>
    <alternativeName>
        <fullName evidence="8">Bifunctional nitrogen sensor protein</fullName>
    </alternativeName>
    <domain>
        <recommendedName>
            <fullName evidence="8">[Protein-PII] uridylyltransferase</fullName>
            <shortName evidence="8">PII uridylyltransferase</shortName>
            <shortName evidence="8">UTase</shortName>
            <ecNumber evidence="8">2.7.7.59</ecNumber>
        </recommendedName>
    </domain>
    <domain>
        <recommendedName>
            <fullName evidence="8">[Protein-PII]-UMP uridylyl-removing enzyme</fullName>
            <shortName evidence="8">UR</shortName>
            <ecNumber evidence="8">3.1.4.-</ecNumber>
        </recommendedName>
    </domain>
</protein>
<comment type="caution">
    <text evidence="8">Lacks conserved residue(s) required for the propagation of feature annotation.</text>
</comment>
<dbReference type="NCBIfam" id="TIGR01693">
    <property type="entry name" value="UTase_glnD"/>
    <property type="match status" value="1"/>
</dbReference>
<dbReference type="InterPro" id="IPR045865">
    <property type="entry name" value="ACT-like_dom_sf"/>
</dbReference>
<dbReference type="OrthoDB" id="9758038at2"/>
<keyword evidence="5 8" id="KW-0460">Magnesium</keyword>
<dbReference type="EC" id="3.1.4.-" evidence="8"/>
<dbReference type="HOGENOM" id="CLU_012833_0_0_6"/>
<dbReference type="InterPro" id="IPR003607">
    <property type="entry name" value="HD/PDEase_dom"/>
</dbReference>
<keyword evidence="6 8" id="KW-0511">Multifunctional enzyme</keyword>
<dbReference type="CDD" id="cd04900">
    <property type="entry name" value="ACT_UUR-like_1"/>
    <property type="match status" value="1"/>
</dbReference>
<comment type="domain">
    <text evidence="8">Has four distinct domains: an N-terminal nucleotidyltransferase (NT) domain responsible for UTase activity, a central HD domain that encodes UR activity, and two C-terminal ACT domains that seem to have a role in glutamine sensing.</text>
</comment>
<evidence type="ECO:0000256" key="2">
    <source>
        <dbReference type="ARBA" id="ARBA00022695"/>
    </source>
</evidence>
<evidence type="ECO:0000256" key="8">
    <source>
        <dbReference type="HAMAP-Rule" id="MF_00277"/>
    </source>
</evidence>
<feature type="domain" description="ACT" evidence="10">
    <location>
        <begin position="679"/>
        <end position="759"/>
    </location>
</feature>
<comment type="activity regulation">
    <text evidence="8">Uridylyltransferase (UTase) activity is inhibited by glutamine, while glutamine activates uridylyl-removing (UR) activity.</text>
</comment>
<dbReference type="SMART" id="SM00471">
    <property type="entry name" value="HDc"/>
    <property type="match status" value="1"/>
</dbReference>
<evidence type="ECO:0000256" key="1">
    <source>
        <dbReference type="ARBA" id="ARBA00022679"/>
    </source>
</evidence>
<evidence type="ECO:0000259" key="10">
    <source>
        <dbReference type="PROSITE" id="PS51671"/>
    </source>
</evidence>
<evidence type="ECO:0000256" key="6">
    <source>
        <dbReference type="ARBA" id="ARBA00023268"/>
    </source>
</evidence>
<dbReference type="InterPro" id="IPR043519">
    <property type="entry name" value="NT_sf"/>
</dbReference>
<gene>
    <name evidence="8" type="primary">glnD</name>
    <name evidence="12" type="ordered locus">Asuc_1032</name>
</gene>
<keyword evidence="4 8" id="KW-0378">Hydrolase</keyword>
<dbReference type="STRING" id="339671.Asuc_1032"/>
<comment type="catalytic activity">
    <reaction evidence="7">
        <text>guanosine 3',5'-bis(diphosphate) + H2O = GDP + diphosphate + H(+)</text>
        <dbReference type="Rhea" id="RHEA:14253"/>
        <dbReference type="ChEBI" id="CHEBI:15377"/>
        <dbReference type="ChEBI" id="CHEBI:15378"/>
        <dbReference type="ChEBI" id="CHEBI:33019"/>
        <dbReference type="ChEBI" id="CHEBI:58189"/>
        <dbReference type="ChEBI" id="CHEBI:77828"/>
        <dbReference type="EC" id="3.1.7.2"/>
    </reaction>
</comment>